<proteinExistence type="inferred from homology"/>
<dbReference type="InterPro" id="IPR023646">
    <property type="entry name" value="Prisomal_replication_PriB"/>
</dbReference>
<dbReference type="SUPFAM" id="SSF50249">
    <property type="entry name" value="Nucleic acid-binding proteins"/>
    <property type="match status" value="1"/>
</dbReference>
<dbReference type="GO" id="GO:0006269">
    <property type="term" value="P:DNA replication, synthesis of primer"/>
    <property type="evidence" value="ECO:0007669"/>
    <property type="project" value="UniProtKB-KW"/>
</dbReference>
<dbReference type="HAMAP" id="MF_00720">
    <property type="entry name" value="PriB"/>
    <property type="match status" value="1"/>
</dbReference>
<evidence type="ECO:0000313" key="5">
    <source>
        <dbReference type="EMBL" id="GLP95727.1"/>
    </source>
</evidence>
<keyword evidence="2 4" id="KW-0235">DNA replication</keyword>
<dbReference type="PIRSF" id="PIRSF003135">
    <property type="entry name" value="Primosomal_n"/>
    <property type="match status" value="1"/>
</dbReference>
<evidence type="ECO:0000256" key="3">
    <source>
        <dbReference type="ARBA" id="ARBA00023125"/>
    </source>
</evidence>
<dbReference type="GO" id="GO:1990077">
    <property type="term" value="C:primosome complex"/>
    <property type="evidence" value="ECO:0007669"/>
    <property type="project" value="UniProtKB-UniRule"/>
</dbReference>
<dbReference type="InterPro" id="IPR000424">
    <property type="entry name" value="Primosome_PriB/ssb"/>
</dbReference>
<reference evidence="5" key="1">
    <citation type="journal article" date="2014" name="Int. J. Syst. Evol. Microbiol.">
        <title>Complete genome sequence of Corynebacterium casei LMG S-19264T (=DSM 44701T), isolated from a smear-ripened cheese.</title>
        <authorList>
            <consortium name="US DOE Joint Genome Institute (JGI-PGF)"/>
            <person name="Walter F."/>
            <person name="Albersmeier A."/>
            <person name="Kalinowski J."/>
            <person name="Ruckert C."/>
        </authorList>
    </citation>
    <scope>NUCLEOTIDE SEQUENCE</scope>
    <source>
        <strain evidence="5">NBRC 101628</strain>
    </source>
</reference>
<sequence length="102" mass="10890">MTTNQVRIVGLVASAPKQVTSAAGIPHTVLHLEHRSNQTQAGMLRSVFCPIKVVVSGSHLQDACKRISSGSNVKVEGFLAWQQARDGSGKVMLHADSIELIS</sequence>
<gene>
    <name evidence="4" type="primary">priB</name>
    <name evidence="5" type="ORF">GCM10007895_10330</name>
</gene>
<evidence type="ECO:0000256" key="2">
    <source>
        <dbReference type="ARBA" id="ARBA00022705"/>
    </source>
</evidence>
<evidence type="ECO:0000256" key="4">
    <source>
        <dbReference type="HAMAP-Rule" id="MF_00720"/>
    </source>
</evidence>
<keyword evidence="6" id="KW-1185">Reference proteome</keyword>
<dbReference type="Pfam" id="PF22657">
    <property type="entry name" value="SSB_1"/>
    <property type="match status" value="1"/>
</dbReference>
<keyword evidence="3 4" id="KW-0238">DNA-binding</keyword>
<dbReference type="NCBIfam" id="TIGR04418">
    <property type="entry name" value="PriB_gamma"/>
    <property type="match status" value="1"/>
</dbReference>
<keyword evidence="1 4" id="KW-0639">Primosome</keyword>
<name>A0AA37W120_9GAMM</name>
<dbReference type="EMBL" id="BSNC01000003">
    <property type="protein sequence ID" value="GLP95727.1"/>
    <property type="molecule type" value="Genomic_DNA"/>
</dbReference>
<dbReference type="AlphaFoldDB" id="A0AA37W120"/>
<comment type="caution">
    <text evidence="5">The sequence shown here is derived from an EMBL/GenBank/DDBJ whole genome shotgun (WGS) entry which is preliminary data.</text>
</comment>
<dbReference type="RefSeq" id="WP_095505715.1">
    <property type="nucleotide sequence ID" value="NZ_BSNC01000003.1"/>
</dbReference>
<comment type="subunit">
    <text evidence="4">Homodimer. Interacts with PriA and DnaT. Component of the replication restart primosome. Primosome assembly occurs via a 'hand-off' mechanism. PriA binds to replication forks, subsequently PriB then DnaT bind; DnaT then displaces ssDNA to generate the helicase loading substrate.</text>
</comment>
<comment type="function">
    <text evidence="4">Involved in the restart of stalled replication forks, which reloads the replicative helicase on sites other than the origin of replication; the PriA-PriB pathway is the major replication restart pathway. During primosome assembly it facilitates complex formation between PriA and DnaT on DNA; stabilizes PriA on DNA. Stimulates the DNA unwinding activity of PriA helicase.</text>
</comment>
<accession>A0AA37W120</accession>
<evidence type="ECO:0000256" key="1">
    <source>
        <dbReference type="ARBA" id="ARBA00022515"/>
    </source>
</evidence>
<dbReference type="Proteomes" id="UP001161422">
    <property type="component" value="Unassembled WGS sequence"/>
</dbReference>
<dbReference type="GO" id="GO:0003697">
    <property type="term" value="F:single-stranded DNA binding"/>
    <property type="evidence" value="ECO:0007669"/>
    <property type="project" value="UniProtKB-UniRule"/>
</dbReference>
<reference evidence="5" key="2">
    <citation type="submission" date="2023-01" db="EMBL/GenBank/DDBJ databases">
        <title>Draft genome sequence of Paraferrimonas sedimenticola strain NBRC 101628.</title>
        <authorList>
            <person name="Sun Q."/>
            <person name="Mori K."/>
        </authorList>
    </citation>
    <scope>NUCLEOTIDE SEQUENCE</scope>
    <source>
        <strain evidence="5">NBRC 101628</strain>
    </source>
</reference>
<comment type="similarity">
    <text evidence="4">Belongs to the PriB family.</text>
</comment>
<organism evidence="5 6">
    <name type="scientific">Paraferrimonas sedimenticola</name>
    <dbReference type="NCBI Taxonomy" id="375674"/>
    <lineage>
        <taxon>Bacteria</taxon>
        <taxon>Pseudomonadati</taxon>
        <taxon>Pseudomonadota</taxon>
        <taxon>Gammaproteobacteria</taxon>
        <taxon>Alteromonadales</taxon>
        <taxon>Ferrimonadaceae</taxon>
        <taxon>Paraferrimonas</taxon>
    </lineage>
</organism>
<dbReference type="Gene3D" id="2.40.50.140">
    <property type="entry name" value="Nucleic acid-binding proteins"/>
    <property type="match status" value="1"/>
</dbReference>
<dbReference type="PROSITE" id="PS50935">
    <property type="entry name" value="SSB"/>
    <property type="match status" value="1"/>
</dbReference>
<protein>
    <recommendedName>
        <fullName evidence="4">Replication restart protein PriB</fullName>
    </recommendedName>
</protein>
<dbReference type="InterPro" id="IPR012340">
    <property type="entry name" value="NA-bd_OB-fold"/>
</dbReference>
<evidence type="ECO:0000313" key="6">
    <source>
        <dbReference type="Proteomes" id="UP001161422"/>
    </source>
</evidence>